<evidence type="ECO:0000256" key="1">
    <source>
        <dbReference type="SAM" id="MobiDB-lite"/>
    </source>
</evidence>
<accession>A0ABN8YSE4</accession>
<evidence type="ECO:0000313" key="2">
    <source>
        <dbReference type="EMBL" id="CAI9163961.1"/>
    </source>
</evidence>
<feature type="region of interest" description="Disordered" evidence="1">
    <location>
        <begin position="86"/>
        <end position="133"/>
    </location>
</feature>
<protein>
    <submittedName>
        <fullName evidence="2">Uncharacterized protein</fullName>
    </submittedName>
</protein>
<organism evidence="2 3">
    <name type="scientific">Rangifer tarandus platyrhynchus</name>
    <name type="common">Svalbard reindeer</name>
    <dbReference type="NCBI Taxonomy" id="3082113"/>
    <lineage>
        <taxon>Eukaryota</taxon>
        <taxon>Metazoa</taxon>
        <taxon>Chordata</taxon>
        <taxon>Craniata</taxon>
        <taxon>Vertebrata</taxon>
        <taxon>Euteleostomi</taxon>
        <taxon>Mammalia</taxon>
        <taxon>Eutheria</taxon>
        <taxon>Laurasiatheria</taxon>
        <taxon>Artiodactyla</taxon>
        <taxon>Ruminantia</taxon>
        <taxon>Pecora</taxon>
        <taxon>Cervidae</taxon>
        <taxon>Odocoileinae</taxon>
        <taxon>Rangifer</taxon>
    </lineage>
</organism>
<feature type="region of interest" description="Disordered" evidence="1">
    <location>
        <begin position="153"/>
        <end position="222"/>
    </location>
</feature>
<feature type="compositionally biased region" description="Basic and acidic residues" evidence="1">
    <location>
        <begin position="182"/>
        <end position="199"/>
    </location>
</feature>
<name>A0ABN8YSE4_RANTA</name>
<keyword evidence="3" id="KW-1185">Reference proteome</keyword>
<feature type="non-terminal residue" evidence="2">
    <location>
        <position position="222"/>
    </location>
</feature>
<dbReference type="Proteomes" id="UP001176941">
    <property type="component" value="Chromosome 21"/>
</dbReference>
<dbReference type="EMBL" id="OX459957">
    <property type="protein sequence ID" value="CAI9163961.1"/>
    <property type="molecule type" value="Genomic_DNA"/>
</dbReference>
<evidence type="ECO:0000313" key="3">
    <source>
        <dbReference type="Proteomes" id="UP001176941"/>
    </source>
</evidence>
<reference evidence="2" key="1">
    <citation type="submission" date="2023-04" db="EMBL/GenBank/DDBJ databases">
        <authorList>
            <consortium name="ELIXIR-Norway"/>
        </authorList>
    </citation>
    <scope>NUCLEOTIDE SEQUENCE [LARGE SCALE GENOMIC DNA]</scope>
</reference>
<feature type="compositionally biased region" description="Low complexity" evidence="1">
    <location>
        <begin position="121"/>
        <end position="132"/>
    </location>
</feature>
<proteinExistence type="predicted"/>
<feature type="compositionally biased region" description="Polar residues" evidence="1">
    <location>
        <begin position="93"/>
        <end position="102"/>
    </location>
</feature>
<gene>
    <name evidence="2" type="ORF">MRATA1EN1_LOCUS12923</name>
</gene>
<sequence length="222" mass="23845">KHDFYQTSMRWRSVCNRRDGGSGAVRRRPGLRVFAFSAGFLRDRMNGAFLVLRPLLGRGGLGAPGQPVSREPPGADQAGRRCLGRDVEGNQRGFPSSANGAPQDSRCAETATAGVRRRPQQRSSRWAAAQAPGLTERPAHLLLREVPVKCSRPGKREFFSSRPAGSTAAVSAEAWSGSEVDAAARPEAERGGGGEEDLRTALQAGREAAPWQRSGRGSETPR</sequence>